<dbReference type="GO" id="GO:0008270">
    <property type="term" value="F:zinc ion binding"/>
    <property type="evidence" value="ECO:0007669"/>
    <property type="project" value="UniProtKB-KW"/>
</dbReference>
<evidence type="ECO:0000256" key="7">
    <source>
        <dbReference type="PROSITE-ProRule" id="PRU00175"/>
    </source>
</evidence>
<dbReference type="Pfam" id="PF00176">
    <property type="entry name" value="SNF2-rel_dom"/>
    <property type="match status" value="1"/>
</dbReference>
<gene>
    <name evidence="11" type="ORF">EDB92DRAFT_1878773</name>
</gene>
<evidence type="ECO:0000256" key="8">
    <source>
        <dbReference type="SAM" id="MobiDB-lite"/>
    </source>
</evidence>
<dbReference type="Gene3D" id="3.40.50.300">
    <property type="entry name" value="P-loop containing nucleotide triphosphate hydrolases"/>
    <property type="match status" value="1"/>
</dbReference>
<evidence type="ECO:0000256" key="5">
    <source>
        <dbReference type="ARBA" id="ARBA00022833"/>
    </source>
</evidence>
<dbReference type="GO" id="GO:0061630">
    <property type="term" value="F:ubiquitin protein ligase activity"/>
    <property type="evidence" value="ECO:0007669"/>
    <property type="project" value="TreeGrafter"/>
</dbReference>
<evidence type="ECO:0000259" key="10">
    <source>
        <dbReference type="PROSITE" id="PS51192"/>
    </source>
</evidence>
<keyword evidence="1" id="KW-0479">Metal-binding</keyword>
<dbReference type="InterPro" id="IPR014001">
    <property type="entry name" value="Helicase_ATP-bd"/>
</dbReference>
<dbReference type="InterPro" id="IPR059033">
    <property type="entry name" value="C144_05_dom"/>
</dbReference>
<dbReference type="CDD" id="cd16449">
    <property type="entry name" value="RING-HC"/>
    <property type="match status" value="1"/>
</dbReference>
<dbReference type="GO" id="GO:0000209">
    <property type="term" value="P:protein polyubiquitination"/>
    <property type="evidence" value="ECO:0007669"/>
    <property type="project" value="TreeGrafter"/>
</dbReference>
<dbReference type="InterPro" id="IPR017907">
    <property type="entry name" value="Znf_RING_CS"/>
</dbReference>
<protein>
    <submittedName>
        <fullName evidence="11">SNF2 family N-terminal domain-containing protein</fullName>
    </submittedName>
</protein>
<keyword evidence="4" id="KW-0378">Hydrolase</keyword>
<name>A0AAD4Q8E4_9AGAM</name>
<evidence type="ECO:0000256" key="3">
    <source>
        <dbReference type="ARBA" id="ARBA00022771"/>
    </source>
</evidence>
<dbReference type="InterPro" id="IPR000330">
    <property type="entry name" value="SNF2_N"/>
</dbReference>
<dbReference type="GO" id="GO:0016787">
    <property type="term" value="F:hydrolase activity"/>
    <property type="evidence" value="ECO:0007669"/>
    <property type="project" value="UniProtKB-KW"/>
</dbReference>
<feature type="region of interest" description="Disordered" evidence="8">
    <location>
        <begin position="851"/>
        <end position="905"/>
    </location>
</feature>
<dbReference type="SMART" id="SM00184">
    <property type="entry name" value="RING"/>
    <property type="match status" value="1"/>
</dbReference>
<feature type="compositionally biased region" description="Basic and acidic residues" evidence="8">
    <location>
        <begin position="888"/>
        <end position="904"/>
    </location>
</feature>
<dbReference type="InterPro" id="IPR049730">
    <property type="entry name" value="SNF2/RAD54-like_C"/>
</dbReference>
<dbReference type="InterPro" id="IPR001650">
    <property type="entry name" value="Helicase_C-like"/>
</dbReference>
<evidence type="ECO:0000259" key="9">
    <source>
        <dbReference type="PROSITE" id="PS50089"/>
    </source>
</evidence>
<dbReference type="GO" id="GO:0005634">
    <property type="term" value="C:nucleus"/>
    <property type="evidence" value="ECO:0007669"/>
    <property type="project" value="TreeGrafter"/>
</dbReference>
<evidence type="ECO:0000256" key="2">
    <source>
        <dbReference type="ARBA" id="ARBA00022741"/>
    </source>
</evidence>
<dbReference type="CDD" id="cd18793">
    <property type="entry name" value="SF2_C_SNF"/>
    <property type="match status" value="1"/>
</dbReference>
<dbReference type="GO" id="GO:0005524">
    <property type="term" value="F:ATP binding"/>
    <property type="evidence" value="ECO:0007669"/>
    <property type="project" value="InterPro"/>
</dbReference>
<sequence>MRSSASSHQISYRTRERTHSGVSGRLTLNCKLILDLLRALLEDDYGAESATATGQKRPCMLSRPDRIKRRNFGTEQLSTSCNPYESIPVLRHEFNLRYSKTGPEDDPDNVQLISDNDAECEGLTFLEESLIFYLRDRHANPAEPITLDCGDVLINSRGKHGGTVDAKLSRLEENGPDFRDVFFIPPLYAADMGTEEGNLFSWVDALKQPNFHQSVVEVAACLRLIILPLALWDESWRTLPFHLVVDVTLLFRFPSIFQPFTSSRKAQNGIELGTARRGLLHLAFPHSLPETLFSSFHGRVDVSFLYAVVQPARAILCETVDKFLQPTALIPALLPFQKRTVMWMLEREGKTFGLDGQIVSKGADSMELPVLWRRVSVQREDEQLNWYYHRLTETLTPDCPHPRVVHGGIVAEEPGLGKTVECIALILLNPGLGRNPTDARWNFEGIMPIKDIRTTLIVTPSSLSQQWIDELSRHAPSLKVLVYPGWRNLSIGTKTSQKVSKRAREGKAMDLGSTESETAGMSLLESWPAYINNFDVCVTTYDILRSDLNVARAPPVRPVRQTAEYSRDKRPISPLVVCEWYRVIMDEVQMVGGGKASEMVSLIPRLSSFAVSGTPAKSRVSDLSYVLKFLRVDPIIYGPKNWNRLIQPSYAAEFAEVFQQYTVRTVKSAVQAELTIPTQTRYVFPIYLGRVERHVYDQNWENALLQLGLDARGVTSSQNSEINTTLLRSWLRKLRQICTHPQIGQLQRPGDKTYKPGVLKTMGQVLDGMKDQNWRNVMDDRRNKINEMAAATQIMQYDPCLNRREEKCLEILLKAENEADHVISEVLSYIADHDAEGEKLIEEAAALRAAKREEQASRQNVGQNRRGDDEGGRQEDHRSTVFDDDDNLSDHEGLPKTAAGEEHVHKSRALQQRLRECYLTLHRVKFLQGDVYHWMGELKAGEEAAAYGAADGLRSKLLKFPEESAMRVMAQLGTDIGKRKLIEKDILIEVPYCPRGGILSSHLLEEADELIDRVLNAQSRVLWEWRTRIYDLLTQKLTASNDEGEADGQEYSRTLETQGEAETYLQAYAMLLADRREVLFAERTILAVHDAKERKRRKTTAAVKAIAGDEPNVDLFTEDIELQPEHEVLRGELMHTRKALLETFMGRAVKSIVVDLSAVAAKITKDDDPEKILAREGVSSLRRFMSTQGTLNNQIEADLALFRKAFNERILYFRQLQEISDSVRDAEWGDDVEQALRNNRAAQAELERKINTGRARQRFLAHLSEAQDAGEGEVEEGCILCGNEFIRGYITQCAHVFCEDCMKSWLLRHGKACPVCRFPIHVDALQRFSMQKKDMDRAAQPPEKLQDDLIPKSCRKIEYNTISPSLLAEIDTMEVRGSYGTKIDTLVRHLLYLQLADGGAKSIVFSAWEDSLHIVEHAFTRNGIPTLRIDSGNRKQDAAAKFRNDPNILVLLLHGERQNAGLNVTCASRVFLLESVVHHSFEIQAIARIDRLGQSRPTEVYCYYAEDTVERNILDLAVRRGLSLYTIDCARGTVDTAAFAPEAENPIVDAPGKKQQKGDFIFRLDDMMSILFPHLSEDVEFLLPPEDVDMRDPLAAPSNPAGANAWSFAAASLSRSSRVPENAVAGPSRLGG</sequence>
<feature type="domain" description="RING-type" evidence="9">
    <location>
        <begin position="1278"/>
        <end position="1317"/>
    </location>
</feature>
<keyword evidence="12" id="KW-1185">Reference proteome</keyword>
<dbReference type="Gene3D" id="3.40.50.10810">
    <property type="entry name" value="Tandem AAA-ATPase domain"/>
    <property type="match status" value="1"/>
</dbReference>
<dbReference type="Gene3D" id="3.30.40.10">
    <property type="entry name" value="Zinc/RING finger domain, C3HC4 (zinc finger)"/>
    <property type="match status" value="1"/>
</dbReference>
<organism evidence="11 12">
    <name type="scientific">Lactarius akahatsu</name>
    <dbReference type="NCBI Taxonomy" id="416441"/>
    <lineage>
        <taxon>Eukaryota</taxon>
        <taxon>Fungi</taxon>
        <taxon>Dikarya</taxon>
        <taxon>Basidiomycota</taxon>
        <taxon>Agaricomycotina</taxon>
        <taxon>Agaricomycetes</taxon>
        <taxon>Russulales</taxon>
        <taxon>Russulaceae</taxon>
        <taxon>Lactarius</taxon>
    </lineage>
</organism>
<accession>A0AAD4Q8E4</accession>
<comment type="caution">
    <text evidence="11">The sequence shown here is derived from an EMBL/GenBank/DDBJ whole genome shotgun (WGS) entry which is preliminary data.</text>
</comment>
<dbReference type="InterPro" id="IPR027417">
    <property type="entry name" value="P-loop_NTPase"/>
</dbReference>
<feature type="domain" description="Helicase ATP-binding" evidence="10">
    <location>
        <begin position="422"/>
        <end position="633"/>
    </location>
</feature>
<dbReference type="InterPro" id="IPR013083">
    <property type="entry name" value="Znf_RING/FYVE/PHD"/>
</dbReference>
<dbReference type="PANTHER" id="PTHR45865:SF1">
    <property type="entry name" value="E3 UBIQUITIN-PROTEIN LIGASE SHPRH"/>
    <property type="match status" value="1"/>
</dbReference>
<evidence type="ECO:0000256" key="1">
    <source>
        <dbReference type="ARBA" id="ARBA00022723"/>
    </source>
</evidence>
<evidence type="ECO:0000256" key="6">
    <source>
        <dbReference type="ARBA" id="ARBA00022840"/>
    </source>
</evidence>
<reference evidence="11" key="1">
    <citation type="submission" date="2022-01" db="EMBL/GenBank/DDBJ databases">
        <title>Comparative genomics reveals a dynamic genome evolution in the ectomycorrhizal milk-cap (Lactarius) mushrooms.</title>
        <authorList>
            <consortium name="DOE Joint Genome Institute"/>
            <person name="Lebreton A."/>
            <person name="Tang N."/>
            <person name="Kuo A."/>
            <person name="LaButti K."/>
            <person name="Drula E."/>
            <person name="Barry K."/>
            <person name="Clum A."/>
            <person name="Lipzen A."/>
            <person name="Mousain D."/>
            <person name="Ng V."/>
            <person name="Wang R."/>
            <person name="Wang X."/>
            <person name="Dai Y."/>
            <person name="Henrissat B."/>
            <person name="Grigoriev I.V."/>
            <person name="Guerin-Laguette A."/>
            <person name="Yu F."/>
            <person name="Martin F.M."/>
        </authorList>
    </citation>
    <scope>NUCLEOTIDE SEQUENCE</scope>
    <source>
        <strain evidence="11">QP</strain>
    </source>
</reference>
<dbReference type="PROSITE" id="PS51192">
    <property type="entry name" value="HELICASE_ATP_BIND_1"/>
    <property type="match status" value="1"/>
</dbReference>
<dbReference type="InterPro" id="IPR038718">
    <property type="entry name" value="SNF2-like_sf"/>
</dbReference>
<evidence type="ECO:0000256" key="4">
    <source>
        <dbReference type="ARBA" id="ARBA00022801"/>
    </source>
</evidence>
<dbReference type="SMART" id="SM00487">
    <property type="entry name" value="DEXDc"/>
    <property type="match status" value="1"/>
</dbReference>
<evidence type="ECO:0000313" key="12">
    <source>
        <dbReference type="Proteomes" id="UP001201163"/>
    </source>
</evidence>
<dbReference type="PANTHER" id="PTHR45865">
    <property type="entry name" value="E3 UBIQUITIN-PROTEIN LIGASE SHPRH FAMILY MEMBER"/>
    <property type="match status" value="1"/>
</dbReference>
<dbReference type="PROSITE" id="PS00518">
    <property type="entry name" value="ZF_RING_1"/>
    <property type="match status" value="1"/>
</dbReference>
<dbReference type="Pfam" id="PF00271">
    <property type="entry name" value="Helicase_C"/>
    <property type="match status" value="1"/>
</dbReference>
<dbReference type="InterPro" id="IPR052583">
    <property type="entry name" value="ATP-helicase/E3_Ub-Ligase"/>
</dbReference>
<dbReference type="SUPFAM" id="SSF52540">
    <property type="entry name" value="P-loop containing nucleoside triphosphate hydrolases"/>
    <property type="match status" value="2"/>
</dbReference>
<dbReference type="SUPFAM" id="SSF57850">
    <property type="entry name" value="RING/U-box"/>
    <property type="match status" value="1"/>
</dbReference>
<keyword evidence="3 7" id="KW-0863">Zinc-finger</keyword>
<feature type="compositionally biased region" description="Basic and acidic residues" evidence="8">
    <location>
        <begin position="865"/>
        <end position="881"/>
    </location>
</feature>
<dbReference type="Pfam" id="PF26021">
    <property type="entry name" value="Ferritin_C144_05"/>
    <property type="match status" value="1"/>
</dbReference>
<dbReference type="GO" id="GO:0006974">
    <property type="term" value="P:DNA damage response"/>
    <property type="evidence" value="ECO:0007669"/>
    <property type="project" value="TreeGrafter"/>
</dbReference>
<keyword evidence="6" id="KW-0067">ATP-binding</keyword>
<proteinExistence type="predicted"/>
<dbReference type="Proteomes" id="UP001201163">
    <property type="component" value="Unassembled WGS sequence"/>
</dbReference>
<dbReference type="PROSITE" id="PS50089">
    <property type="entry name" value="ZF_RING_2"/>
    <property type="match status" value="1"/>
</dbReference>
<evidence type="ECO:0000313" key="11">
    <source>
        <dbReference type="EMBL" id="KAH8986585.1"/>
    </source>
</evidence>
<dbReference type="EMBL" id="JAKELL010000053">
    <property type="protein sequence ID" value="KAH8986585.1"/>
    <property type="molecule type" value="Genomic_DNA"/>
</dbReference>
<dbReference type="Pfam" id="PF13923">
    <property type="entry name" value="zf-C3HC4_2"/>
    <property type="match status" value="1"/>
</dbReference>
<dbReference type="InterPro" id="IPR001841">
    <property type="entry name" value="Znf_RING"/>
</dbReference>
<keyword evidence="5" id="KW-0862">Zinc</keyword>
<keyword evidence="2" id="KW-0547">Nucleotide-binding</keyword>